<sequence>MIIDTHAHLDVEEFAEDLPEVISRAREAGVEKIFIPAIDLKSMDTVMAVCRQYPDTCYPMIGLQPEEVRKDWREVLDAMYQRIMLSLKQKEEGTALPGETIIAIGEVGLDFYWSREYEQEQLAAFEEAVKWSVETRLPLMIHCRKAQNEMIHIMRHYEKELPGGVFHCFTGNQREAEAFLRFDRFVLGVGGVSTFKSSHLREDLPAAVPLDRIVLETDSPYMAPVPYRGKRNESAFIVEVMRTLAASYGLDEAEFAQRTNENVRRVFGIG</sequence>
<dbReference type="Proteomes" id="UP000198427">
    <property type="component" value="Unassembled WGS sequence"/>
</dbReference>
<dbReference type="InterPro" id="IPR015991">
    <property type="entry name" value="TatD/YcfH-like"/>
</dbReference>
<protein>
    <submittedName>
        <fullName evidence="4">TatD DNase family protein</fullName>
    </submittedName>
</protein>
<dbReference type="SUPFAM" id="SSF51556">
    <property type="entry name" value="Metallo-dependent hydrolases"/>
    <property type="match status" value="1"/>
</dbReference>
<evidence type="ECO:0000256" key="3">
    <source>
        <dbReference type="ARBA" id="ARBA00022801"/>
    </source>
</evidence>
<dbReference type="GO" id="GO:0046872">
    <property type="term" value="F:metal ion binding"/>
    <property type="evidence" value="ECO:0007669"/>
    <property type="project" value="UniProtKB-KW"/>
</dbReference>
<dbReference type="EMBL" id="FZNZ01000016">
    <property type="protein sequence ID" value="SNR87554.1"/>
    <property type="molecule type" value="Genomic_DNA"/>
</dbReference>
<keyword evidence="2" id="KW-0479">Metal-binding</keyword>
<organism evidence="4 5">
    <name type="scientific">Prevotella jejuni</name>
    <dbReference type="NCBI Taxonomy" id="1177574"/>
    <lineage>
        <taxon>Bacteria</taxon>
        <taxon>Pseudomonadati</taxon>
        <taxon>Bacteroidota</taxon>
        <taxon>Bacteroidia</taxon>
        <taxon>Bacteroidales</taxon>
        <taxon>Prevotellaceae</taxon>
        <taxon>Prevotella</taxon>
    </lineage>
</organism>
<dbReference type="PIRSF" id="PIRSF005902">
    <property type="entry name" value="DNase_TatD"/>
    <property type="match status" value="1"/>
</dbReference>
<dbReference type="GO" id="GO:0005829">
    <property type="term" value="C:cytosol"/>
    <property type="evidence" value="ECO:0007669"/>
    <property type="project" value="TreeGrafter"/>
</dbReference>
<dbReference type="OrthoDB" id="9810005at2"/>
<name>A0A2K9HBY0_9BACT</name>
<dbReference type="GeneID" id="94030168"/>
<gene>
    <name evidence="4" type="ORF">SAMN06265364_11637</name>
</gene>
<dbReference type="InterPro" id="IPR001130">
    <property type="entry name" value="TatD-like"/>
</dbReference>
<dbReference type="InterPro" id="IPR032466">
    <property type="entry name" value="Metal_Hydrolase"/>
</dbReference>
<dbReference type="CDD" id="cd01310">
    <property type="entry name" value="TatD_DNAse"/>
    <property type="match status" value="1"/>
</dbReference>
<dbReference type="PANTHER" id="PTHR46124:SF4">
    <property type="entry name" value="HYDROLASE TATD"/>
    <property type="match status" value="1"/>
</dbReference>
<comment type="caution">
    <text evidence="4">The sequence shown here is derived from an EMBL/GenBank/DDBJ whole genome shotgun (WGS) entry which is preliminary data.</text>
</comment>
<dbReference type="PROSITE" id="PS01137">
    <property type="entry name" value="TATD_1"/>
    <property type="match status" value="1"/>
</dbReference>
<dbReference type="GO" id="GO:0016788">
    <property type="term" value="F:hydrolase activity, acting on ester bonds"/>
    <property type="evidence" value="ECO:0007669"/>
    <property type="project" value="InterPro"/>
</dbReference>
<dbReference type="InterPro" id="IPR018228">
    <property type="entry name" value="DNase_TatD-rel_CS"/>
</dbReference>
<evidence type="ECO:0000256" key="1">
    <source>
        <dbReference type="ARBA" id="ARBA00009275"/>
    </source>
</evidence>
<dbReference type="FunFam" id="3.20.20.140:FF:000005">
    <property type="entry name" value="TatD family hydrolase"/>
    <property type="match status" value="1"/>
</dbReference>
<dbReference type="RefSeq" id="WP_089366350.1">
    <property type="nucleotide sequence ID" value="NZ_CP023864.1"/>
</dbReference>
<accession>A0A2K9HBY0</accession>
<dbReference type="GO" id="GO:0004536">
    <property type="term" value="F:DNA nuclease activity"/>
    <property type="evidence" value="ECO:0007669"/>
    <property type="project" value="InterPro"/>
</dbReference>
<evidence type="ECO:0000313" key="5">
    <source>
        <dbReference type="Proteomes" id="UP000198427"/>
    </source>
</evidence>
<reference evidence="4 5" key="1">
    <citation type="submission" date="2017-06" db="EMBL/GenBank/DDBJ databases">
        <authorList>
            <person name="Varghese N."/>
            <person name="Submissions S."/>
        </authorList>
    </citation>
    <scope>NUCLEOTIDE SEQUENCE [LARGE SCALE GENOMIC DNA]</scope>
    <source>
        <strain evidence="4 5">DSM 26989</strain>
    </source>
</reference>
<dbReference type="NCBIfam" id="TIGR00010">
    <property type="entry name" value="YchF/TatD family DNA exonuclease"/>
    <property type="match status" value="1"/>
</dbReference>
<keyword evidence="5" id="KW-1185">Reference proteome</keyword>
<dbReference type="PANTHER" id="PTHR46124">
    <property type="entry name" value="D-AMINOACYL-TRNA DEACYLASE"/>
    <property type="match status" value="1"/>
</dbReference>
<dbReference type="Gene3D" id="3.20.20.140">
    <property type="entry name" value="Metal-dependent hydrolases"/>
    <property type="match status" value="1"/>
</dbReference>
<proteinExistence type="inferred from homology"/>
<dbReference type="AlphaFoldDB" id="A0A2K9HBY0"/>
<keyword evidence="3" id="KW-0378">Hydrolase</keyword>
<dbReference type="Pfam" id="PF01026">
    <property type="entry name" value="TatD_DNase"/>
    <property type="match status" value="1"/>
</dbReference>
<dbReference type="KEGG" id="pje:CRM71_12445"/>
<evidence type="ECO:0000256" key="2">
    <source>
        <dbReference type="ARBA" id="ARBA00022723"/>
    </source>
</evidence>
<evidence type="ECO:0000313" key="4">
    <source>
        <dbReference type="EMBL" id="SNR87554.1"/>
    </source>
</evidence>
<comment type="similarity">
    <text evidence="1">Belongs to the metallo-dependent hydrolases superfamily. TatD-type hydrolase family.</text>
</comment>